<gene>
    <name evidence="1" type="ORF">OWV82_004966</name>
</gene>
<keyword evidence="2" id="KW-1185">Reference proteome</keyword>
<protein>
    <submittedName>
        <fullName evidence="1">Uncharacterized protein</fullName>
    </submittedName>
</protein>
<dbReference type="EMBL" id="CM051395">
    <property type="protein sequence ID" value="KAJ4726219.1"/>
    <property type="molecule type" value="Genomic_DNA"/>
</dbReference>
<evidence type="ECO:0000313" key="1">
    <source>
        <dbReference type="EMBL" id="KAJ4726219.1"/>
    </source>
</evidence>
<sequence>MSITGGRVCKYEMAFKTTQQNRNGSAAESVVYDNNSVWRISGGVNSNSNNNQDTNRIHVGDEKRKRRQEEKAEMLWHLICWGPNM</sequence>
<organism evidence="1 2">
    <name type="scientific">Melia azedarach</name>
    <name type="common">Chinaberry tree</name>
    <dbReference type="NCBI Taxonomy" id="155640"/>
    <lineage>
        <taxon>Eukaryota</taxon>
        <taxon>Viridiplantae</taxon>
        <taxon>Streptophyta</taxon>
        <taxon>Embryophyta</taxon>
        <taxon>Tracheophyta</taxon>
        <taxon>Spermatophyta</taxon>
        <taxon>Magnoliopsida</taxon>
        <taxon>eudicotyledons</taxon>
        <taxon>Gunneridae</taxon>
        <taxon>Pentapetalae</taxon>
        <taxon>rosids</taxon>
        <taxon>malvids</taxon>
        <taxon>Sapindales</taxon>
        <taxon>Meliaceae</taxon>
        <taxon>Melia</taxon>
    </lineage>
</organism>
<reference evidence="1 2" key="1">
    <citation type="journal article" date="2023" name="Science">
        <title>Complex scaffold remodeling in plant triterpene biosynthesis.</title>
        <authorList>
            <person name="De La Pena R."/>
            <person name="Hodgson H."/>
            <person name="Liu J.C."/>
            <person name="Stephenson M.J."/>
            <person name="Martin A.C."/>
            <person name="Owen C."/>
            <person name="Harkess A."/>
            <person name="Leebens-Mack J."/>
            <person name="Jimenez L.E."/>
            <person name="Osbourn A."/>
            <person name="Sattely E.S."/>
        </authorList>
    </citation>
    <scope>NUCLEOTIDE SEQUENCE [LARGE SCALE GENOMIC DNA]</scope>
    <source>
        <strain evidence="2">cv. JPN11</strain>
        <tissue evidence="1">Leaf</tissue>
    </source>
</reference>
<dbReference type="Proteomes" id="UP001164539">
    <property type="component" value="Chromosome 2"/>
</dbReference>
<accession>A0ACC1YS89</accession>
<comment type="caution">
    <text evidence="1">The sequence shown here is derived from an EMBL/GenBank/DDBJ whole genome shotgun (WGS) entry which is preliminary data.</text>
</comment>
<proteinExistence type="predicted"/>
<evidence type="ECO:0000313" key="2">
    <source>
        <dbReference type="Proteomes" id="UP001164539"/>
    </source>
</evidence>
<name>A0ACC1YS89_MELAZ</name>